<evidence type="ECO:0000256" key="1">
    <source>
        <dbReference type="SAM" id="Phobius"/>
    </source>
</evidence>
<evidence type="ECO:0000313" key="2">
    <source>
        <dbReference type="EMBL" id="KKP45294.1"/>
    </source>
</evidence>
<proteinExistence type="predicted"/>
<organism evidence="2 3">
    <name type="scientific">Candidatus Woesebacteria bacterium GW2011_GWB1_33_22</name>
    <dbReference type="NCBI Taxonomy" id="1618566"/>
    <lineage>
        <taxon>Bacteria</taxon>
        <taxon>Candidatus Woeseibacteriota</taxon>
    </lineage>
</organism>
<evidence type="ECO:0000313" key="3">
    <source>
        <dbReference type="Proteomes" id="UP000034778"/>
    </source>
</evidence>
<keyword evidence="1" id="KW-0472">Membrane</keyword>
<dbReference type="Proteomes" id="UP000034778">
    <property type="component" value="Unassembled WGS sequence"/>
</dbReference>
<comment type="caution">
    <text evidence="2">The sequence shown here is derived from an EMBL/GenBank/DDBJ whole genome shotgun (WGS) entry which is preliminary data.</text>
</comment>
<keyword evidence="1" id="KW-0812">Transmembrane</keyword>
<accession>A0A0F9ZMF2</accession>
<evidence type="ECO:0008006" key="4">
    <source>
        <dbReference type="Google" id="ProtNLM"/>
    </source>
</evidence>
<reference evidence="2 3" key="1">
    <citation type="journal article" date="2015" name="Nature">
        <title>rRNA introns, odd ribosomes, and small enigmatic genomes across a large radiation of phyla.</title>
        <authorList>
            <person name="Brown C.T."/>
            <person name="Hug L.A."/>
            <person name="Thomas B.C."/>
            <person name="Sharon I."/>
            <person name="Castelle C.J."/>
            <person name="Singh A."/>
            <person name="Wilkins M.J."/>
            <person name="Williams K.H."/>
            <person name="Banfield J.F."/>
        </authorList>
    </citation>
    <scope>NUCLEOTIDE SEQUENCE [LARGE SCALE GENOMIC DNA]</scope>
</reference>
<gene>
    <name evidence="2" type="ORF">UR35_C0002G0127</name>
</gene>
<protein>
    <recommendedName>
        <fullName evidence="4">DUF5626 domain-containing protein</fullName>
    </recommendedName>
</protein>
<name>A0A0F9ZMF2_9BACT</name>
<keyword evidence="1" id="KW-1133">Transmembrane helix</keyword>
<dbReference type="STRING" id="1618566.UR35_C0002G0127"/>
<dbReference type="AlphaFoldDB" id="A0A0F9ZMF2"/>
<sequence length="186" mass="20663">MKIIVYINFVLTILLIGGFFWLLFYQKPKEIVYVTPSSAPAETKVEEVIKTVFITPVPTVTVTKTNQTTYIPITGPITTTSSSWYDAPGTEFYLNTADYGKTPYLTWSASLKVAHGNGTVYARLYDVTHGIAVNGSEVSISNKADLTQSYSGSLNFWANNNLYRVQVKSLNTFEVTFGGGRIKIIY</sequence>
<dbReference type="EMBL" id="LBOW01000002">
    <property type="protein sequence ID" value="KKP45294.1"/>
    <property type="molecule type" value="Genomic_DNA"/>
</dbReference>
<feature type="transmembrane region" description="Helical" evidence="1">
    <location>
        <begin position="6"/>
        <end position="25"/>
    </location>
</feature>